<feature type="signal peptide" evidence="1">
    <location>
        <begin position="1"/>
        <end position="24"/>
    </location>
</feature>
<comment type="caution">
    <text evidence="2">The sequence shown here is derived from an EMBL/GenBank/DDBJ whole genome shotgun (WGS) entry which is preliminary data.</text>
</comment>
<proteinExistence type="predicted"/>
<dbReference type="AlphaFoldDB" id="A0AAD7GQZ0"/>
<evidence type="ECO:0000313" key="2">
    <source>
        <dbReference type="EMBL" id="KAJ7701406.1"/>
    </source>
</evidence>
<organism evidence="2 3">
    <name type="scientific">Mycena rosella</name>
    <name type="common">Pink bonnet</name>
    <name type="synonym">Agaricus rosellus</name>
    <dbReference type="NCBI Taxonomy" id="1033263"/>
    <lineage>
        <taxon>Eukaryota</taxon>
        <taxon>Fungi</taxon>
        <taxon>Dikarya</taxon>
        <taxon>Basidiomycota</taxon>
        <taxon>Agaricomycotina</taxon>
        <taxon>Agaricomycetes</taxon>
        <taxon>Agaricomycetidae</taxon>
        <taxon>Agaricales</taxon>
        <taxon>Marasmiineae</taxon>
        <taxon>Mycenaceae</taxon>
        <taxon>Mycena</taxon>
    </lineage>
</organism>
<dbReference type="Proteomes" id="UP001221757">
    <property type="component" value="Unassembled WGS sequence"/>
</dbReference>
<keyword evidence="3" id="KW-1185">Reference proteome</keyword>
<gene>
    <name evidence="2" type="ORF">B0H17DRAFT_1128205</name>
</gene>
<accession>A0AAD7GQZ0</accession>
<evidence type="ECO:0000313" key="3">
    <source>
        <dbReference type="Proteomes" id="UP001221757"/>
    </source>
</evidence>
<keyword evidence="1" id="KW-0732">Signal</keyword>
<protein>
    <submittedName>
        <fullName evidence="2">Uncharacterized protein</fullName>
    </submittedName>
</protein>
<name>A0AAD7GQZ0_MYCRO</name>
<feature type="chain" id="PRO_5042096367" evidence="1">
    <location>
        <begin position="25"/>
        <end position="102"/>
    </location>
</feature>
<evidence type="ECO:0000256" key="1">
    <source>
        <dbReference type="SAM" id="SignalP"/>
    </source>
</evidence>
<dbReference type="EMBL" id="JARKIE010000017">
    <property type="protein sequence ID" value="KAJ7701406.1"/>
    <property type="molecule type" value="Genomic_DNA"/>
</dbReference>
<reference evidence="2" key="1">
    <citation type="submission" date="2023-03" db="EMBL/GenBank/DDBJ databases">
        <title>Massive genome expansion in bonnet fungi (Mycena s.s.) driven by repeated elements and novel gene families across ecological guilds.</title>
        <authorList>
            <consortium name="Lawrence Berkeley National Laboratory"/>
            <person name="Harder C.B."/>
            <person name="Miyauchi S."/>
            <person name="Viragh M."/>
            <person name="Kuo A."/>
            <person name="Thoen E."/>
            <person name="Andreopoulos B."/>
            <person name="Lu D."/>
            <person name="Skrede I."/>
            <person name="Drula E."/>
            <person name="Henrissat B."/>
            <person name="Morin E."/>
            <person name="Kohler A."/>
            <person name="Barry K."/>
            <person name="LaButti K."/>
            <person name="Morin E."/>
            <person name="Salamov A."/>
            <person name="Lipzen A."/>
            <person name="Mereny Z."/>
            <person name="Hegedus B."/>
            <person name="Baldrian P."/>
            <person name="Stursova M."/>
            <person name="Weitz H."/>
            <person name="Taylor A."/>
            <person name="Grigoriev I.V."/>
            <person name="Nagy L.G."/>
            <person name="Martin F."/>
            <person name="Kauserud H."/>
        </authorList>
    </citation>
    <scope>NUCLEOTIDE SEQUENCE</scope>
    <source>
        <strain evidence="2">CBHHK067</strain>
    </source>
</reference>
<sequence length="102" mass="11482">MSLPMITGYHGFFGVVVLFHYVGAADPLNEYIFPVVQNSPNHKFEVLGINDLDNTVGTFGVRHFQMILLGQDTFGDNCQKVDFGCNSLQDFGRFKFDDKQEA</sequence>